<dbReference type="OrthoDB" id="6313655at2"/>
<dbReference type="Proteomes" id="UP000294325">
    <property type="component" value="Chromosome"/>
</dbReference>
<feature type="region of interest" description="Disordered" evidence="1">
    <location>
        <begin position="54"/>
        <end position="74"/>
    </location>
</feature>
<reference evidence="2 3" key="1">
    <citation type="submission" date="2019-03" db="EMBL/GenBank/DDBJ databases">
        <title>The genome sequence of Nitrosococcus wardiae strain D1FHST reveals the archetypal metabolic capacity of ammonia-oxidizing Gammaproteobacteria.</title>
        <authorList>
            <person name="Wang L."/>
            <person name="Lim C.K."/>
            <person name="Hanson T.E."/>
            <person name="Dang H."/>
            <person name="Klotz M.G."/>
        </authorList>
    </citation>
    <scope>NUCLEOTIDE SEQUENCE [LARGE SCALE GENOMIC DNA]</scope>
    <source>
        <strain evidence="2 3">D1FHS</strain>
    </source>
</reference>
<dbReference type="AlphaFoldDB" id="A0A4P7BYB1"/>
<protein>
    <submittedName>
        <fullName evidence="2">Uncharacterized protein</fullName>
    </submittedName>
</protein>
<sequence length="107" mass="12156">MTEKLLAWGEEKDPNIDLAQECEKFRDYHQAKESLFSDWEAAFRNWIRKAAEFKADKNPPAGAPRSGHAVGEREVSEGGRVCKLLISRIKIGAPDTIRTYDLPLRRG</sequence>
<organism evidence="2 3">
    <name type="scientific">Nitrosococcus wardiae</name>
    <dbReference type="NCBI Taxonomy" id="1814290"/>
    <lineage>
        <taxon>Bacteria</taxon>
        <taxon>Pseudomonadati</taxon>
        <taxon>Pseudomonadota</taxon>
        <taxon>Gammaproteobacteria</taxon>
        <taxon>Chromatiales</taxon>
        <taxon>Chromatiaceae</taxon>
        <taxon>Nitrosococcus</taxon>
    </lineage>
</organism>
<name>A0A4P7BYB1_9GAMM</name>
<keyword evidence="3" id="KW-1185">Reference proteome</keyword>
<dbReference type="RefSeq" id="WP_134356411.1">
    <property type="nucleotide sequence ID" value="NZ_CP038033.1"/>
</dbReference>
<evidence type="ECO:0000313" key="3">
    <source>
        <dbReference type="Proteomes" id="UP000294325"/>
    </source>
</evidence>
<dbReference type="KEGG" id="nwr:E3U44_01895"/>
<evidence type="ECO:0000313" key="2">
    <source>
        <dbReference type="EMBL" id="QBQ53396.1"/>
    </source>
</evidence>
<gene>
    <name evidence="2" type="ORF">E3U44_01895</name>
</gene>
<dbReference type="EMBL" id="CP038033">
    <property type="protein sequence ID" value="QBQ53396.1"/>
    <property type="molecule type" value="Genomic_DNA"/>
</dbReference>
<evidence type="ECO:0000256" key="1">
    <source>
        <dbReference type="SAM" id="MobiDB-lite"/>
    </source>
</evidence>
<proteinExistence type="predicted"/>
<accession>A0A4P7BYB1</accession>